<accession>A0A6I4WA42</accession>
<sequence length="380" mass="41882">MLEQALALRDDWLGRALSTEPADRPAAEAAITGLYRLVGAPPPRFVWVPSPGAAIGHLDDERIDVRNLPPRGEGPLPVRLADRMMELRHRLRGRFTRRMSLAPPGTGRREDPRAALRRRVPLDDVLHPVLGEAVRATVHENVGGPLRAEFAQAGGAFTWYGQHDAGWLTAFDVRCRVGLLRTSDAEDAELGRWVAVARSCGWWWPRDGTCVVAERPVEVHTEPVPGSALGVRRLHHGDGLAVRYSDGWGVHSWHGTRVPDWVMTDPTPERIRQTANVEVRRCAIERIGWDAYIDQAGLTLVNTASDPGNPGCELRLYSLPPSLLAAPARVLLAVNGSVERDGRRRRYGLSVPGDIDDPVAAAGWSYGLTAAQYARLQRRT</sequence>
<dbReference type="OrthoDB" id="871648at2"/>
<evidence type="ECO:0000259" key="1">
    <source>
        <dbReference type="Pfam" id="PF20530"/>
    </source>
</evidence>
<proteinExistence type="predicted"/>
<protein>
    <recommendedName>
        <fullName evidence="1">DUF6745 domain-containing protein</fullName>
    </recommendedName>
</protein>
<organism evidence="2 3">
    <name type="scientific">Actinomadura rayongensis</name>
    <dbReference type="NCBI Taxonomy" id="1429076"/>
    <lineage>
        <taxon>Bacteria</taxon>
        <taxon>Bacillati</taxon>
        <taxon>Actinomycetota</taxon>
        <taxon>Actinomycetes</taxon>
        <taxon>Streptosporangiales</taxon>
        <taxon>Thermomonosporaceae</taxon>
        <taxon>Actinomadura</taxon>
    </lineage>
</organism>
<dbReference type="Pfam" id="PF20530">
    <property type="entry name" value="DUF6745"/>
    <property type="match status" value="1"/>
</dbReference>
<name>A0A6I4WA42_9ACTN</name>
<reference evidence="2 3" key="1">
    <citation type="submission" date="2019-12" db="EMBL/GenBank/DDBJ databases">
        <title>Nocardia macrotermitis sp. nov. and Nocardia aurantia sp. nov., isolated from the gut of the fungus growing-termite Macrotermes natalensis.</title>
        <authorList>
            <person name="Christine B."/>
            <person name="Rene B."/>
        </authorList>
    </citation>
    <scope>NUCLEOTIDE SEQUENCE [LARGE SCALE GENOMIC DNA]</scope>
    <source>
        <strain evidence="2 3">DSM 102126</strain>
    </source>
</reference>
<comment type="caution">
    <text evidence="2">The sequence shown here is derived from an EMBL/GenBank/DDBJ whole genome shotgun (WGS) entry which is preliminary data.</text>
</comment>
<dbReference type="InterPro" id="IPR046633">
    <property type="entry name" value="DUF6745"/>
</dbReference>
<evidence type="ECO:0000313" key="2">
    <source>
        <dbReference type="EMBL" id="MXQ65145.1"/>
    </source>
</evidence>
<dbReference type="AlphaFoldDB" id="A0A6I4WA42"/>
<keyword evidence="3" id="KW-1185">Reference proteome</keyword>
<gene>
    <name evidence="2" type="ORF">GQ466_13980</name>
</gene>
<dbReference type="EMBL" id="WUTW01000002">
    <property type="protein sequence ID" value="MXQ65145.1"/>
    <property type="molecule type" value="Genomic_DNA"/>
</dbReference>
<feature type="domain" description="DUF6745" evidence="1">
    <location>
        <begin position="160"/>
        <end position="376"/>
    </location>
</feature>
<dbReference type="Proteomes" id="UP000431901">
    <property type="component" value="Unassembled WGS sequence"/>
</dbReference>
<evidence type="ECO:0000313" key="3">
    <source>
        <dbReference type="Proteomes" id="UP000431901"/>
    </source>
</evidence>